<organism evidence="1">
    <name type="scientific">uncultured Caudovirales phage</name>
    <dbReference type="NCBI Taxonomy" id="2100421"/>
    <lineage>
        <taxon>Viruses</taxon>
        <taxon>Duplodnaviria</taxon>
        <taxon>Heunggongvirae</taxon>
        <taxon>Uroviricota</taxon>
        <taxon>Caudoviricetes</taxon>
        <taxon>Peduoviridae</taxon>
        <taxon>Maltschvirus</taxon>
        <taxon>Maltschvirus maltsch</taxon>
    </lineage>
</organism>
<proteinExistence type="predicted"/>
<accession>A0A6J5MSJ0</accession>
<evidence type="ECO:0000313" key="1">
    <source>
        <dbReference type="EMBL" id="CAB4146549.1"/>
    </source>
</evidence>
<sequence length="76" mass="8273">MIVNLPTPPSGYDREYFRFSFSLLERQLQRTVSTTEAVQGILLQAPDGSVWKVQVTNAGALTTTSVPLGQTGAPTY</sequence>
<reference evidence="1" key="1">
    <citation type="submission" date="2020-04" db="EMBL/GenBank/DDBJ databases">
        <authorList>
            <person name="Chiriac C."/>
            <person name="Salcher M."/>
            <person name="Ghai R."/>
            <person name="Kavagutti S V."/>
        </authorList>
    </citation>
    <scope>NUCLEOTIDE SEQUENCE</scope>
</reference>
<protein>
    <submittedName>
        <fullName evidence="1">Uncharacterized protein</fullName>
    </submittedName>
</protein>
<gene>
    <name evidence="1" type="ORF">UFOVP500_28</name>
</gene>
<name>A0A6J5MSJ0_9CAUD</name>
<dbReference type="EMBL" id="LR796466">
    <property type="protein sequence ID" value="CAB4146549.1"/>
    <property type="molecule type" value="Genomic_DNA"/>
</dbReference>